<dbReference type="EC" id="2.4.1.255" evidence="3"/>
<protein>
    <recommendedName>
        <fullName evidence="3">protein O-GlcNAc transferase</fullName>
        <ecNumber evidence="3">2.4.1.255</ecNumber>
    </recommendedName>
</protein>
<dbReference type="AlphaFoldDB" id="A0A4R2T1S4"/>
<keyword evidence="7 8" id="KW-0802">TPR repeat</keyword>
<feature type="repeat" description="TPR" evidence="8">
    <location>
        <begin position="115"/>
        <end position="148"/>
    </location>
</feature>
<keyword evidence="5 10" id="KW-0808">Transferase</keyword>
<dbReference type="Gene3D" id="3.40.50.11380">
    <property type="match status" value="1"/>
</dbReference>
<dbReference type="Gene3D" id="3.40.50.2000">
    <property type="entry name" value="Glycogen Phosphorylase B"/>
    <property type="match status" value="1"/>
</dbReference>
<accession>A0A4R2T1S4</accession>
<dbReference type="Pfam" id="PF13181">
    <property type="entry name" value="TPR_8"/>
    <property type="match status" value="1"/>
</dbReference>
<gene>
    <name evidence="10" type="ORF">EDC44_10354</name>
</gene>
<comment type="pathway">
    <text evidence="1">Protein modification; protein glycosylation.</text>
</comment>
<evidence type="ECO:0000313" key="11">
    <source>
        <dbReference type="Proteomes" id="UP000295763"/>
    </source>
</evidence>
<reference evidence="10 11" key="1">
    <citation type="submission" date="2019-03" db="EMBL/GenBank/DDBJ databases">
        <title>Genomic Encyclopedia of Type Strains, Phase IV (KMG-IV): sequencing the most valuable type-strain genomes for metagenomic binning, comparative biology and taxonomic classification.</title>
        <authorList>
            <person name="Goeker M."/>
        </authorList>
    </citation>
    <scope>NUCLEOTIDE SEQUENCE [LARGE SCALE GENOMIC DNA]</scope>
    <source>
        <strain evidence="10 11">DSM 28404</strain>
    </source>
</reference>
<dbReference type="OrthoDB" id="255821at2"/>
<dbReference type="InterPro" id="IPR051939">
    <property type="entry name" value="Glycosyltr_41/O-GlcNAc_trsf"/>
</dbReference>
<evidence type="ECO:0000259" key="9">
    <source>
        <dbReference type="Pfam" id="PF13844"/>
    </source>
</evidence>
<dbReference type="InterPro" id="IPR019734">
    <property type="entry name" value="TPR_rpt"/>
</dbReference>
<evidence type="ECO:0000256" key="2">
    <source>
        <dbReference type="ARBA" id="ARBA00005386"/>
    </source>
</evidence>
<feature type="domain" description="O-GlcNAc transferase C-terminal" evidence="9">
    <location>
        <begin position="263"/>
        <end position="414"/>
    </location>
</feature>
<dbReference type="PANTHER" id="PTHR44835">
    <property type="entry name" value="UDP-N-ACETYLGLUCOSAMINE--PEPTIDE N-ACETYLGLUCOSAMINYLTRANSFERASE SPINDLY-RELATED"/>
    <property type="match status" value="1"/>
</dbReference>
<feature type="repeat" description="TPR" evidence="8">
    <location>
        <begin position="149"/>
        <end position="182"/>
    </location>
</feature>
<proteinExistence type="inferred from homology"/>
<keyword evidence="6" id="KW-0677">Repeat</keyword>
<dbReference type="PANTHER" id="PTHR44835:SF1">
    <property type="entry name" value="PROTEIN O-GLCNAC TRANSFERASE"/>
    <property type="match status" value="1"/>
</dbReference>
<evidence type="ECO:0000256" key="1">
    <source>
        <dbReference type="ARBA" id="ARBA00004922"/>
    </source>
</evidence>
<dbReference type="RefSeq" id="WP_131974944.1">
    <property type="nucleotide sequence ID" value="NZ_SLYB01000003.1"/>
</dbReference>
<sequence length="637" mass="71909">MSKKPTRIVQPKRAVKTPSFMSGFLKKAGVDVKNTQPQQATQNIAQATQKLTAEIAQIEKARGAQDALTASEKALAQYPQSVALLNCTAILLMKNNRFQEAVTTFERIPDYDKNVGVLTNLGVTYRQMQQYKKAAEIFHKVLAIDPNRASTLQNMGLVQTDLGNYSDAVKYYRQILDKDPENAEISYNLGTTYGRLQDLPASNACYRKTLELNPTHLSALGNWALIQNYMVPYDAKRITRETIAYAEKAVKGRNIRLPAVKAENPKKKLHIGLVTADMKDVHPVGYFLEGLLSDESAKQFDWSAYMNGVYDDRLTQKVRPLFKHWHNIGVWTDARAIEQIRSDGVDILIDLSGYTGKNRAGIFMAQTAPVQVEWLGWFATTGLPHMNAMIADPYCVPESEEHLYSEKIYRMPHTRLCMQPPYQQVKIDTLPALKNGYMTFGCYQNPLKISEDTLQTWAKIAQALPDARWYFKSTLNAPGKPAQIKFQEKLVALGFNLDNLTFTDSEAREKYFQSHNGIDLILDTFPYPGGTTTVDALWMGVPTLTLALPGMIARQGEQLMSAAGYPQFVCQTHKEYVEKALYWSNPANREQLAALKVGMREQVLSSPVFDTVKFSEDWCNLIRRIWQDACKKAAQEK</sequence>
<feature type="domain" description="O-GlcNAc transferase C-terminal" evidence="9">
    <location>
        <begin position="439"/>
        <end position="616"/>
    </location>
</feature>
<dbReference type="PROSITE" id="PS50005">
    <property type="entry name" value="TPR"/>
    <property type="match status" value="3"/>
</dbReference>
<evidence type="ECO:0000256" key="4">
    <source>
        <dbReference type="ARBA" id="ARBA00022676"/>
    </source>
</evidence>
<dbReference type="InterPro" id="IPR011990">
    <property type="entry name" value="TPR-like_helical_dom_sf"/>
</dbReference>
<evidence type="ECO:0000313" key="10">
    <source>
        <dbReference type="EMBL" id="TCP96857.1"/>
    </source>
</evidence>
<dbReference type="SUPFAM" id="SSF48452">
    <property type="entry name" value="TPR-like"/>
    <property type="match status" value="1"/>
</dbReference>
<dbReference type="SMART" id="SM00028">
    <property type="entry name" value="TPR"/>
    <property type="match status" value="3"/>
</dbReference>
<dbReference type="Pfam" id="PF13424">
    <property type="entry name" value="TPR_12"/>
    <property type="match status" value="1"/>
</dbReference>
<keyword evidence="4" id="KW-0328">Glycosyltransferase</keyword>
<dbReference type="GO" id="GO:0097363">
    <property type="term" value="F:protein O-acetylglucosaminyltransferase activity"/>
    <property type="evidence" value="ECO:0007669"/>
    <property type="project" value="UniProtKB-EC"/>
</dbReference>
<name>A0A4R2T1S4_9PAST</name>
<evidence type="ECO:0000256" key="3">
    <source>
        <dbReference type="ARBA" id="ARBA00011970"/>
    </source>
</evidence>
<evidence type="ECO:0000256" key="8">
    <source>
        <dbReference type="PROSITE-ProRule" id="PRU00339"/>
    </source>
</evidence>
<dbReference type="Gene3D" id="1.25.40.10">
    <property type="entry name" value="Tetratricopeptide repeat domain"/>
    <property type="match status" value="2"/>
</dbReference>
<dbReference type="PROSITE" id="PS50293">
    <property type="entry name" value="TPR_REGION"/>
    <property type="match status" value="2"/>
</dbReference>
<evidence type="ECO:0000256" key="7">
    <source>
        <dbReference type="ARBA" id="ARBA00022803"/>
    </source>
</evidence>
<feature type="repeat" description="TPR" evidence="8">
    <location>
        <begin position="183"/>
        <end position="216"/>
    </location>
</feature>
<dbReference type="Proteomes" id="UP000295763">
    <property type="component" value="Unassembled WGS sequence"/>
</dbReference>
<dbReference type="InterPro" id="IPR029489">
    <property type="entry name" value="OGT/SEC/SPY_C"/>
</dbReference>
<dbReference type="EMBL" id="SLYB01000003">
    <property type="protein sequence ID" value="TCP96857.1"/>
    <property type="molecule type" value="Genomic_DNA"/>
</dbReference>
<dbReference type="Pfam" id="PF13844">
    <property type="entry name" value="Glyco_transf_41"/>
    <property type="match status" value="2"/>
</dbReference>
<evidence type="ECO:0000256" key="6">
    <source>
        <dbReference type="ARBA" id="ARBA00022737"/>
    </source>
</evidence>
<evidence type="ECO:0000256" key="5">
    <source>
        <dbReference type="ARBA" id="ARBA00022679"/>
    </source>
</evidence>
<comment type="caution">
    <text evidence="10">The sequence shown here is derived from an EMBL/GenBank/DDBJ whole genome shotgun (WGS) entry which is preliminary data.</text>
</comment>
<organism evidence="10 11">
    <name type="scientific">Cricetibacter osteomyelitidis</name>
    <dbReference type="NCBI Taxonomy" id="1521931"/>
    <lineage>
        <taxon>Bacteria</taxon>
        <taxon>Pseudomonadati</taxon>
        <taxon>Pseudomonadota</taxon>
        <taxon>Gammaproteobacteria</taxon>
        <taxon>Pasteurellales</taxon>
        <taxon>Pasteurellaceae</taxon>
        <taxon>Cricetibacter</taxon>
    </lineage>
</organism>
<keyword evidence="11" id="KW-1185">Reference proteome</keyword>
<comment type="similarity">
    <text evidence="2">Belongs to the glycosyltransferase 41 family. O-GlcNAc transferase subfamily.</text>
</comment>